<keyword evidence="4" id="KW-0645">Protease</keyword>
<dbReference type="PANTHER" id="PTHR23402">
    <property type="entry name" value="PROTEASE FAMILY C15 PYROGLUTAMYL-PEPTIDASE I-RELATED"/>
    <property type="match status" value="1"/>
</dbReference>
<dbReference type="PANTHER" id="PTHR23402:SF1">
    <property type="entry name" value="PYROGLUTAMYL-PEPTIDASE I"/>
    <property type="match status" value="1"/>
</dbReference>
<dbReference type="GO" id="GO:0006508">
    <property type="term" value="P:proteolysis"/>
    <property type="evidence" value="ECO:0007669"/>
    <property type="project" value="UniProtKB-KW"/>
</dbReference>
<evidence type="ECO:0000256" key="2">
    <source>
        <dbReference type="ARBA" id="ARBA00019191"/>
    </source>
</evidence>
<sequence length="203" mass="22485">MPRVLLTAYGPYDDWSTNASWMVLQELTRHLPLDLDVVTRLYPVNFTEMVSRLEEDLTSDIDVALHLGQAPGNARIDLEAMAINCGRDRDQRPEDAWLLAPDGPAAYASDLPLAKWAQMLRKEGIPAEVSHHAGTYLCNAILYMTHFLSAERQLGVQAAFLHLPLDPSQVVNCTVATPSQPLEFTAHGVRLILDDIAACVPTR</sequence>
<dbReference type="SUPFAM" id="SSF53182">
    <property type="entry name" value="Pyrrolidone carboxyl peptidase (pyroglutamate aminopeptidase)"/>
    <property type="match status" value="1"/>
</dbReference>
<dbReference type="RefSeq" id="WP_252852319.1">
    <property type="nucleotide sequence ID" value="NZ_JAMXLR010000036.1"/>
</dbReference>
<dbReference type="PRINTS" id="PR00706">
    <property type="entry name" value="PYROGLUPTASE"/>
</dbReference>
<dbReference type="Proteomes" id="UP001155241">
    <property type="component" value="Unassembled WGS sequence"/>
</dbReference>
<dbReference type="GO" id="GO:0016920">
    <property type="term" value="F:pyroglutamyl-peptidase activity"/>
    <property type="evidence" value="ECO:0007669"/>
    <property type="project" value="InterPro"/>
</dbReference>
<keyword evidence="10" id="KW-1185">Reference proteome</keyword>
<dbReference type="Gene3D" id="3.40.630.20">
    <property type="entry name" value="Peptidase C15, pyroglutamyl peptidase I-like"/>
    <property type="match status" value="1"/>
</dbReference>
<evidence type="ECO:0000256" key="8">
    <source>
        <dbReference type="ARBA" id="ARBA00031559"/>
    </source>
</evidence>
<evidence type="ECO:0000256" key="7">
    <source>
        <dbReference type="ARBA" id="ARBA00030836"/>
    </source>
</evidence>
<dbReference type="GO" id="GO:0005829">
    <property type="term" value="C:cytosol"/>
    <property type="evidence" value="ECO:0007669"/>
    <property type="project" value="InterPro"/>
</dbReference>
<evidence type="ECO:0000256" key="5">
    <source>
        <dbReference type="ARBA" id="ARBA00022801"/>
    </source>
</evidence>
<evidence type="ECO:0000256" key="1">
    <source>
        <dbReference type="ARBA" id="ARBA00006641"/>
    </source>
</evidence>
<dbReference type="PIRSF" id="PIRSF015592">
    <property type="entry name" value="Prld-crbxl_pptds"/>
    <property type="match status" value="1"/>
</dbReference>
<keyword evidence="6" id="KW-0788">Thiol protease</keyword>
<dbReference type="InterPro" id="IPR000816">
    <property type="entry name" value="Peptidase_C15"/>
</dbReference>
<dbReference type="CDD" id="cd00501">
    <property type="entry name" value="Peptidase_C15"/>
    <property type="match status" value="1"/>
</dbReference>
<evidence type="ECO:0000313" key="10">
    <source>
        <dbReference type="Proteomes" id="UP001155241"/>
    </source>
</evidence>
<dbReference type="AlphaFoldDB" id="A0A9X2F985"/>
<comment type="caution">
    <text evidence="9">The sequence shown here is derived from an EMBL/GenBank/DDBJ whole genome shotgun (WGS) entry which is preliminary data.</text>
</comment>
<comment type="similarity">
    <text evidence="1">Belongs to the peptidase C15 family.</text>
</comment>
<evidence type="ECO:0000256" key="6">
    <source>
        <dbReference type="ARBA" id="ARBA00022807"/>
    </source>
</evidence>
<protein>
    <recommendedName>
        <fullName evidence="2">Pyrrolidone-carboxylate peptidase</fullName>
    </recommendedName>
    <alternativeName>
        <fullName evidence="7">5-oxoprolyl-peptidase</fullName>
    </alternativeName>
    <alternativeName>
        <fullName evidence="8">Pyroglutamyl-peptidase I</fullName>
    </alternativeName>
</protein>
<dbReference type="InterPro" id="IPR036440">
    <property type="entry name" value="Peptidase_C15-like_sf"/>
</dbReference>
<name>A0A9X2F985_9BACT</name>
<evidence type="ECO:0000256" key="3">
    <source>
        <dbReference type="ARBA" id="ARBA00022490"/>
    </source>
</evidence>
<organism evidence="9 10">
    <name type="scientific">Aeoliella straminimaris</name>
    <dbReference type="NCBI Taxonomy" id="2954799"/>
    <lineage>
        <taxon>Bacteria</taxon>
        <taxon>Pseudomonadati</taxon>
        <taxon>Planctomycetota</taxon>
        <taxon>Planctomycetia</taxon>
        <taxon>Pirellulales</taxon>
        <taxon>Lacipirellulaceae</taxon>
        <taxon>Aeoliella</taxon>
    </lineage>
</organism>
<keyword evidence="5" id="KW-0378">Hydrolase</keyword>
<accession>A0A9X2F985</accession>
<proteinExistence type="inferred from homology"/>
<gene>
    <name evidence="9" type="ORF">NG895_09875</name>
</gene>
<dbReference type="Pfam" id="PF01470">
    <property type="entry name" value="Peptidase_C15"/>
    <property type="match status" value="1"/>
</dbReference>
<evidence type="ECO:0000313" key="9">
    <source>
        <dbReference type="EMBL" id="MCO6044214.1"/>
    </source>
</evidence>
<dbReference type="InterPro" id="IPR016125">
    <property type="entry name" value="Peptidase_C15-like"/>
</dbReference>
<keyword evidence="3" id="KW-0963">Cytoplasm</keyword>
<dbReference type="EMBL" id="JAMXLR010000036">
    <property type="protein sequence ID" value="MCO6044214.1"/>
    <property type="molecule type" value="Genomic_DNA"/>
</dbReference>
<evidence type="ECO:0000256" key="4">
    <source>
        <dbReference type="ARBA" id="ARBA00022670"/>
    </source>
</evidence>
<reference evidence="9" key="1">
    <citation type="submission" date="2022-06" db="EMBL/GenBank/DDBJ databases">
        <title>Aeoliella straminimaris, a novel planctomycete from sediments.</title>
        <authorList>
            <person name="Vitorino I.R."/>
            <person name="Lage O.M."/>
        </authorList>
    </citation>
    <scope>NUCLEOTIDE SEQUENCE</scope>
    <source>
        <strain evidence="9">ICT_H6.2</strain>
    </source>
</reference>